<reference evidence="3" key="1">
    <citation type="submission" date="2021-10" db="EMBL/GenBank/DDBJ databases">
        <title>Roseicella aerolatum sp. nov., isolated from aerosols of e-waste dismantling site.</title>
        <authorList>
            <person name="Qin T."/>
        </authorList>
    </citation>
    <scope>NUCLEOTIDE SEQUENCE</scope>
    <source>
        <strain evidence="3">GB24</strain>
    </source>
</reference>
<dbReference type="Pfam" id="PF00487">
    <property type="entry name" value="FA_desaturase"/>
    <property type="match status" value="1"/>
</dbReference>
<feature type="transmembrane region" description="Helical" evidence="1">
    <location>
        <begin position="220"/>
        <end position="236"/>
    </location>
</feature>
<organism evidence="3 4">
    <name type="scientific">Roseicella aerolata</name>
    <dbReference type="NCBI Taxonomy" id="2883479"/>
    <lineage>
        <taxon>Bacteria</taxon>
        <taxon>Pseudomonadati</taxon>
        <taxon>Pseudomonadota</taxon>
        <taxon>Alphaproteobacteria</taxon>
        <taxon>Acetobacterales</taxon>
        <taxon>Roseomonadaceae</taxon>
        <taxon>Roseicella</taxon>
    </lineage>
</organism>
<evidence type="ECO:0000259" key="2">
    <source>
        <dbReference type="Pfam" id="PF00487"/>
    </source>
</evidence>
<proteinExistence type="predicted"/>
<keyword evidence="1" id="KW-0812">Transmembrane</keyword>
<evidence type="ECO:0000313" key="3">
    <source>
        <dbReference type="EMBL" id="MCB4824521.1"/>
    </source>
</evidence>
<feature type="transmembrane region" description="Helical" evidence="1">
    <location>
        <begin position="181"/>
        <end position="199"/>
    </location>
</feature>
<keyword evidence="1" id="KW-1133">Transmembrane helix</keyword>
<dbReference type="GO" id="GO:0006629">
    <property type="term" value="P:lipid metabolic process"/>
    <property type="evidence" value="ECO:0007669"/>
    <property type="project" value="InterPro"/>
</dbReference>
<sequence>MHADTPVAPPLLSYAALPDPRARMAARLPAFIQPFLTWLTARPVPGAPAPGRTAMGFVAGALAWTFGGCALGLIPLLLADPALLTWLLLPIGWLATSCGLGLFQVVIFHHCSHGTVFSTRERNRRAGRMISAFLLFKRFEDYQREHMLHHSPNKLLTEEDEFADFVLGMCGLEPGLPKRELWRRVLVNCASPVFHLRFLQRRLRASMFTGDAQHDRMSRIAWAGLLALAAATGLLAEILLVWVLPVTVLLQVATVFRILCEHRFPEPERMRVRDRAFVAHATAGVFPGSAPPALPATSLRGLLRWTAWWAEMLTVHLFVRLFVLVGDAPCHDFHHRKPATRRWADYIHARQQDLEAGSPGFPTGYFENWGLFEAIDHNLASLAATPREVLGR</sequence>
<evidence type="ECO:0000256" key="1">
    <source>
        <dbReference type="SAM" id="Phobius"/>
    </source>
</evidence>
<dbReference type="CDD" id="cd01060">
    <property type="entry name" value="Membrane-FADS-like"/>
    <property type="match status" value="1"/>
</dbReference>
<dbReference type="RefSeq" id="WP_226612393.1">
    <property type="nucleotide sequence ID" value="NZ_JAJAQI010000045.1"/>
</dbReference>
<keyword evidence="4" id="KW-1185">Reference proteome</keyword>
<dbReference type="GO" id="GO:0016491">
    <property type="term" value="F:oxidoreductase activity"/>
    <property type="evidence" value="ECO:0007669"/>
    <property type="project" value="UniProtKB-KW"/>
</dbReference>
<dbReference type="AlphaFoldDB" id="A0A9X1II04"/>
<dbReference type="EC" id="1.14.19.-" evidence="3"/>
<protein>
    <submittedName>
        <fullName evidence="3">Fatty acid desaturase</fullName>
        <ecNumber evidence="3">1.14.19.-</ecNumber>
    </submittedName>
</protein>
<name>A0A9X1II04_9PROT</name>
<dbReference type="InterPro" id="IPR005804">
    <property type="entry name" value="FA_desaturase_dom"/>
</dbReference>
<keyword evidence="1" id="KW-0472">Membrane</keyword>
<feature type="domain" description="Fatty acid desaturase" evidence="2">
    <location>
        <begin position="85"/>
        <end position="280"/>
    </location>
</feature>
<accession>A0A9X1II04</accession>
<feature type="transmembrane region" description="Helical" evidence="1">
    <location>
        <begin position="54"/>
        <end position="79"/>
    </location>
</feature>
<gene>
    <name evidence="3" type="ORF">LHA35_22585</name>
</gene>
<comment type="caution">
    <text evidence="3">The sequence shown here is derived from an EMBL/GenBank/DDBJ whole genome shotgun (WGS) entry which is preliminary data.</text>
</comment>
<feature type="transmembrane region" description="Helical" evidence="1">
    <location>
        <begin position="86"/>
        <end position="108"/>
    </location>
</feature>
<dbReference type="EMBL" id="JAJAQI010000045">
    <property type="protein sequence ID" value="MCB4824521.1"/>
    <property type="molecule type" value="Genomic_DNA"/>
</dbReference>
<dbReference type="Proteomes" id="UP001139311">
    <property type="component" value="Unassembled WGS sequence"/>
</dbReference>
<keyword evidence="3" id="KW-0560">Oxidoreductase</keyword>
<evidence type="ECO:0000313" key="4">
    <source>
        <dbReference type="Proteomes" id="UP001139311"/>
    </source>
</evidence>